<dbReference type="GO" id="GO:0008757">
    <property type="term" value="F:S-adenosylmethionine-dependent methyltransferase activity"/>
    <property type="evidence" value="ECO:0007669"/>
    <property type="project" value="InterPro"/>
</dbReference>
<dbReference type="CDD" id="cd02440">
    <property type="entry name" value="AdoMet_MTases"/>
    <property type="match status" value="1"/>
</dbReference>
<dbReference type="InterPro" id="IPR013216">
    <property type="entry name" value="Methyltransf_11"/>
</dbReference>
<evidence type="ECO:0000313" key="2">
    <source>
        <dbReference type="EMBL" id="CAB4899043.1"/>
    </source>
</evidence>
<protein>
    <submittedName>
        <fullName evidence="2">Unannotated protein</fullName>
    </submittedName>
</protein>
<accession>A0A6J7G4Q2</accession>
<organism evidence="2">
    <name type="scientific">freshwater metagenome</name>
    <dbReference type="NCBI Taxonomy" id="449393"/>
    <lineage>
        <taxon>unclassified sequences</taxon>
        <taxon>metagenomes</taxon>
        <taxon>ecological metagenomes</taxon>
    </lineage>
</organism>
<dbReference type="SUPFAM" id="SSF53335">
    <property type="entry name" value="S-adenosyl-L-methionine-dependent methyltransferases"/>
    <property type="match status" value="1"/>
</dbReference>
<name>A0A6J7G4Q2_9ZZZZ</name>
<dbReference type="InterPro" id="IPR029063">
    <property type="entry name" value="SAM-dependent_MTases_sf"/>
</dbReference>
<gene>
    <name evidence="2" type="ORF">UFOPK3610_00012</name>
</gene>
<dbReference type="EMBL" id="CAFBMR010000001">
    <property type="protein sequence ID" value="CAB4899043.1"/>
    <property type="molecule type" value="Genomic_DNA"/>
</dbReference>
<reference evidence="2" key="1">
    <citation type="submission" date="2020-05" db="EMBL/GenBank/DDBJ databases">
        <authorList>
            <person name="Chiriac C."/>
            <person name="Salcher M."/>
            <person name="Ghai R."/>
            <person name="Kavagutti S V."/>
        </authorList>
    </citation>
    <scope>NUCLEOTIDE SEQUENCE</scope>
</reference>
<dbReference type="Gene3D" id="3.40.50.150">
    <property type="entry name" value="Vaccinia Virus protein VP39"/>
    <property type="match status" value="1"/>
</dbReference>
<dbReference type="Pfam" id="PF08241">
    <property type="entry name" value="Methyltransf_11"/>
    <property type="match status" value="1"/>
</dbReference>
<dbReference type="AlphaFoldDB" id="A0A6J7G4Q2"/>
<feature type="domain" description="Methyltransferase type 11" evidence="1">
    <location>
        <begin position="49"/>
        <end position="139"/>
    </location>
</feature>
<evidence type="ECO:0000259" key="1">
    <source>
        <dbReference type="Pfam" id="PF08241"/>
    </source>
</evidence>
<proteinExistence type="predicted"/>
<sequence>MSDTLSRSWRLFRGFLHEQDDPDSFYRLLAADSAWQVNQWHRLAGARLLDVGGGPGFFADAFEGAGATYFALDADAGEMRLHGRRPGPRTVQGSGLALPFGGDTMDIAYSSNVLEHVAEPWQLASEMVRVTRPGGMIFISYTLWWGPWGGHETSPFHYVGGDRAAQRYLRKHGHQPKNRFGESLFPITAAAGFEWVRGCQKAELIAAFPRYLPSWAGALVRVPYLREIFTWNLVLVLRKSDA</sequence>